<name>A0A511N378_DEIC1</name>
<dbReference type="EMBL" id="BJXB01000013">
    <property type="protein sequence ID" value="GEM47319.1"/>
    <property type="molecule type" value="Genomic_DNA"/>
</dbReference>
<comment type="similarity">
    <text evidence="1 5">Belongs to the universal ribosomal protein uL10 family.</text>
</comment>
<evidence type="ECO:0000256" key="3">
    <source>
        <dbReference type="ARBA" id="ARBA00023274"/>
    </source>
</evidence>
<accession>A0A511N378</accession>
<sequence length="164" mass="17170">MANPRNITSLAALRESLSGVETLYVVDYQGLSAGQISKLRRELREKGCQLIVAKNTLVRLALKDGGHDFADILHGPSAVVLADKDPAGAAKVLADAAKGNDKGIPAAKAGLLNGVKIDANTVTKIASLGTLQDQRAQLVGVLAGHMSNFVGILEAYKEKLEQSA</sequence>
<dbReference type="Gene3D" id="3.30.70.1730">
    <property type="match status" value="1"/>
</dbReference>
<evidence type="ECO:0000256" key="5">
    <source>
        <dbReference type="HAMAP-Rule" id="MF_00362"/>
    </source>
</evidence>
<evidence type="ECO:0000313" key="7">
    <source>
        <dbReference type="Proteomes" id="UP000321306"/>
    </source>
</evidence>
<dbReference type="InterPro" id="IPR001790">
    <property type="entry name" value="Ribosomal_uL10"/>
</dbReference>
<dbReference type="RefSeq" id="WP_146885480.1">
    <property type="nucleotide sequence ID" value="NZ_BJXB01000013.1"/>
</dbReference>
<keyword evidence="3 5" id="KW-0687">Ribonucleoprotein</keyword>
<dbReference type="SUPFAM" id="SSF160369">
    <property type="entry name" value="Ribosomal protein L10-like"/>
    <property type="match status" value="1"/>
</dbReference>
<dbReference type="InterPro" id="IPR002363">
    <property type="entry name" value="Ribosomal_uL10_CS_bac"/>
</dbReference>
<comment type="caution">
    <text evidence="6">The sequence shown here is derived from an EMBL/GenBank/DDBJ whole genome shotgun (WGS) entry which is preliminary data.</text>
</comment>
<dbReference type="Pfam" id="PF00466">
    <property type="entry name" value="Ribosomal_L10"/>
    <property type="match status" value="1"/>
</dbReference>
<dbReference type="OrthoDB" id="9808307at2"/>
<keyword evidence="2 5" id="KW-0689">Ribosomal protein</keyword>
<dbReference type="HAMAP" id="MF_00362">
    <property type="entry name" value="Ribosomal_uL10"/>
    <property type="match status" value="1"/>
</dbReference>
<evidence type="ECO:0000256" key="1">
    <source>
        <dbReference type="ARBA" id="ARBA00008889"/>
    </source>
</evidence>
<dbReference type="CDD" id="cd05797">
    <property type="entry name" value="Ribosomal_L10"/>
    <property type="match status" value="1"/>
</dbReference>
<keyword evidence="5" id="KW-0699">rRNA-binding</keyword>
<dbReference type="NCBIfam" id="NF000955">
    <property type="entry name" value="PRK00099.1-1"/>
    <property type="match status" value="1"/>
</dbReference>
<dbReference type="AlphaFoldDB" id="A0A511N378"/>
<keyword evidence="5" id="KW-0694">RNA-binding</keyword>
<dbReference type="Proteomes" id="UP000321306">
    <property type="component" value="Unassembled WGS sequence"/>
</dbReference>
<organism evidence="6 7">
    <name type="scientific">Deinococcus cellulosilyticus (strain DSM 18568 / NBRC 106333 / KACC 11606 / 5516J-15)</name>
    <dbReference type="NCBI Taxonomy" id="1223518"/>
    <lineage>
        <taxon>Bacteria</taxon>
        <taxon>Thermotogati</taxon>
        <taxon>Deinococcota</taxon>
        <taxon>Deinococci</taxon>
        <taxon>Deinococcales</taxon>
        <taxon>Deinococcaceae</taxon>
        <taxon>Deinococcus</taxon>
    </lineage>
</organism>
<evidence type="ECO:0000256" key="4">
    <source>
        <dbReference type="ARBA" id="ARBA00035202"/>
    </source>
</evidence>
<dbReference type="GO" id="GO:0006412">
    <property type="term" value="P:translation"/>
    <property type="evidence" value="ECO:0007669"/>
    <property type="project" value="UniProtKB-UniRule"/>
</dbReference>
<dbReference type="GO" id="GO:0003735">
    <property type="term" value="F:structural constituent of ribosome"/>
    <property type="evidence" value="ECO:0007669"/>
    <property type="project" value="InterPro"/>
</dbReference>
<dbReference type="InterPro" id="IPR043141">
    <property type="entry name" value="Ribosomal_uL10-like_sf"/>
</dbReference>
<dbReference type="InterPro" id="IPR022973">
    <property type="entry name" value="Ribosomal_uL10_bac"/>
</dbReference>
<gene>
    <name evidence="5 6" type="primary">rplJ</name>
    <name evidence="6" type="ORF">DC3_29540</name>
</gene>
<comment type="function">
    <text evidence="5">Forms part of the ribosomal stalk, playing a central role in the interaction of the ribosome with GTP-bound translation factors.</text>
</comment>
<proteinExistence type="inferred from homology"/>
<dbReference type="GO" id="GO:0015934">
    <property type="term" value="C:large ribosomal subunit"/>
    <property type="evidence" value="ECO:0007669"/>
    <property type="project" value="InterPro"/>
</dbReference>
<reference evidence="6 7" key="1">
    <citation type="submission" date="2019-07" db="EMBL/GenBank/DDBJ databases">
        <title>Whole genome shotgun sequence of Deinococcus cellulosilyticus NBRC 106333.</title>
        <authorList>
            <person name="Hosoyama A."/>
            <person name="Uohara A."/>
            <person name="Ohji S."/>
            <person name="Ichikawa N."/>
        </authorList>
    </citation>
    <scope>NUCLEOTIDE SEQUENCE [LARGE SCALE GENOMIC DNA]</scope>
    <source>
        <strain evidence="6 7">NBRC 106333</strain>
    </source>
</reference>
<comment type="subunit">
    <text evidence="5">Part of the ribosomal stalk of the 50S ribosomal subunit. The N-terminus interacts with L11 and the large rRNA to form the base of the stalk. The C-terminus forms an elongated spine to which L12 dimers bind in a sequential fashion forming a multimeric L10(L12)X complex.</text>
</comment>
<dbReference type="Gene3D" id="6.10.250.290">
    <property type="match status" value="1"/>
</dbReference>
<keyword evidence="7" id="KW-1185">Reference proteome</keyword>
<dbReference type="GO" id="GO:0070180">
    <property type="term" value="F:large ribosomal subunit rRNA binding"/>
    <property type="evidence" value="ECO:0007669"/>
    <property type="project" value="UniProtKB-UniRule"/>
</dbReference>
<protein>
    <recommendedName>
        <fullName evidence="4 5">Large ribosomal subunit protein uL10</fullName>
    </recommendedName>
</protein>
<evidence type="ECO:0000256" key="2">
    <source>
        <dbReference type="ARBA" id="ARBA00022980"/>
    </source>
</evidence>
<dbReference type="PROSITE" id="PS01109">
    <property type="entry name" value="RIBOSOMAL_L10"/>
    <property type="match status" value="1"/>
</dbReference>
<dbReference type="PANTHER" id="PTHR11560">
    <property type="entry name" value="39S RIBOSOMAL PROTEIN L10, MITOCHONDRIAL"/>
    <property type="match status" value="1"/>
</dbReference>
<evidence type="ECO:0000313" key="6">
    <source>
        <dbReference type="EMBL" id="GEM47319.1"/>
    </source>
</evidence>
<dbReference type="InterPro" id="IPR047865">
    <property type="entry name" value="Ribosomal_uL10_bac_type"/>
</dbReference>